<protein>
    <recommendedName>
        <fullName evidence="3">Phage tail protein</fullName>
    </recommendedName>
</protein>
<proteinExistence type="predicted"/>
<evidence type="ECO:0000313" key="1">
    <source>
        <dbReference type="EMBL" id="OLA39332.1"/>
    </source>
</evidence>
<reference evidence="1 2" key="1">
    <citation type="journal article" date="2016" name="Nat. Biotechnol.">
        <title>Measurement of bacterial replication rates in microbial communities.</title>
        <authorList>
            <person name="Brown C.T."/>
            <person name="Olm M.R."/>
            <person name="Thomas B.C."/>
            <person name="Banfield J.F."/>
        </authorList>
    </citation>
    <scope>NUCLEOTIDE SEQUENCE [LARGE SCALE GENOMIC DNA]</scope>
    <source>
        <strain evidence="1">46_33</strain>
    </source>
</reference>
<dbReference type="EMBL" id="MNTG01000001">
    <property type="protein sequence ID" value="OLA39332.1"/>
    <property type="molecule type" value="Genomic_DNA"/>
</dbReference>
<organism evidence="1 2">
    <name type="scientific">Phascolarctobacterium succinatutens</name>
    <dbReference type="NCBI Taxonomy" id="626940"/>
    <lineage>
        <taxon>Bacteria</taxon>
        <taxon>Bacillati</taxon>
        <taxon>Bacillota</taxon>
        <taxon>Negativicutes</taxon>
        <taxon>Acidaminococcales</taxon>
        <taxon>Acidaminococcaceae</taxon>
        <taxon>Phascolarctobacterium</taxon>
    </lineage>
</organism>
<evidence type="ECO:0008006" key="3">
    <source>
        <dbReference type="Google" id="ProtNLM"/>
    </source>
</evidence>
<gene>
    <name evidence="1" type="ORF">BHW43_00080</name>
</gene>
<dbReference type="STRING" id="626940.BHW43_00080"/>
<dbReference type="RefSeq" id="WP_303679034.1">
    <property type="nucleotide sequence ID" value="NZ_MNTG01000001.1"/>
</dbReference>
<evidence type="ECO:0000313" key="2">
    <source>
        <dbReference type="Proteomes" id="UP000186777"/>
    </source>
</evidence>
<comment type="caution">
    <text evidence="1">The sequence shown here is derived from an EMBL/GenBank/DDBJ whole genome shotgun (WGS) entry which is preliminary data.</text>
</comment>
<accession>A0A1Q6RAD9</accession>
<sequence>MAYKLDLSPIVDVVINLSAKAAARKGFNLGLIIGKSEVIPGNERVRIYTSASQMLTDGFVETSPEYKAAQLYFAATTSPRKLAVGVKLTEDTNLTATLEACRAANSQWWPFSYLGAEDVDIKDCAAWCETAVPDSVYMYTTADKSVLDASGDAKSIFKALQDKNYRRSFGQYCGDTDTPDAVAATMGYAMGANRGLASDAFTLAYKTLPGVKTDDLSESQVTHVCGNSESTGHNGNVYITRGEEYDVLQQGYMADGTSFDEVLYLDMLRNDITLNVMDLLYQRRKLPQTEAGVTSIINVINDACRKYVKLGFIAPGKWNGAECLNLQTGDYLPDGYLVQSEPLDEQSQADRDKRKAPPIYVCCKLAGAIEFVTIQVNVNR</sequence>
<dbReference type="Pfam" id="PF11863">
    <property type="entry name" value="DUF3383"/>
    <property type="match status" value="1"/>
</dbReference>
<dbReference type="Proteomes" id="UP000186777">
    <property type="component" value="Unassembled WGS sequence"/>
</dbReference>
<dbReference type="AlphaFoldDB" id="A0A1Q6RAD9"/>
<name>A0A1Q6RAD9_9FIRM</name>
<dbReference type="InterPro" id="IPR021808">
    <property type="entry name" value="DUF3383"/>
</dbReference>